<dbReference type="Gene3D" id="3.90.550.10">
    <property type="entry name" value="Spore Coat Polysaccharide Biosynthesis Protein SpsA, Chain A"/>
    <property type="match status" value="1"/>
</dbReference>
<evidence type="ECO:0000259" key="4">
    <source>
        <dbReference type="Pfam" id="PF00535"/>
    </source>
</evidence>
<evidence type="ECO:0000313" key="5">
    <source>
        <dbReference type="EMBL" id="GEN63988.1"/>
    </source>
</evidence>
<keyword evidence="2" id="KW-0328">Glycosyltransferase</keyword>
<dbReference type="SUPFAM" id="SSF53448">
    <property type="entry name" value="Nucleotide-diphospho-sugar transferases"/>
    <property type="match status" value="1"/>
</dbReference>
<gene>
    <name evidence="5" type="ORF">AOE01nite_22120</name>
</gene>
<dbReference type="InterPro" id="IPR050834">
    <property type="entry name" value="Glycosyltransf_2"/>
</dbReference>
<dbReference type="GO" id="GO:0016757">
    <property type="term" value="F:glycosyltransferase activity"/>
    <property type="evidence" value="ECO:0007669"/>
    <property type="project" value="UniProtKB-KW"/>
</dbReference>
<dbReference type="RefSeq" id="WP_146889591.1">
    <property type="nucleotide sequence ID" value="NZ_BJYG01000030.1"/>
</dbReference>
<dbReference type="OrthoDB" id="7296636at2"/>
<dbReference type="AlphaFoldDB" id="A0A511XM30"/>
<accession>A0A511XM30</accession>
<organism evidence="5 6">
    <name type="scientific">Acetobacter oeni</name>
    <dbReference type="NCBI Taxonomy" id="304077"/>
    <lineage>
        <taxon>Bacteria</taxon>
        <taxon>Pseudomonadati</taxon>
        <taxon>Pseudomonadota</taxon>
        <taxon>Alphaproteobacteria</taxon>
        <taxon>Acetobacterales</taxon>
        <taxon>Acetobacteraceae</taxon>
        <taxon>Acetobacter</taxon>
    </lineage>
</organism>
<evidence type="ECO:0000256" key="1">
    <source>
        <dbReference type="ARBA" id="ARBA00006739"/>
    </source>
</evidence>
<sequence>MTKIDVLLPVYNCEKYITSALKSIQDQTIRDIRIIVVDDGSADNTGPLVLAESQSDARIVYHRQDNAGIVVALNNGLALCDAPFIARMDGDDISCPDRFAKELAYLEANPDCVAVSGRARHIDQNSSPLGTISTRKESRNADPCAIPAVEPYLLHPMLMARREALIQVGGYRDVYQSEDSDLYWRLSDIGSLYVLPEVVGDYRIHTDSVSSSSVVNGRQQAIWSQLAALSEQRRRKKENDLRFTKDFANDVKTRRGLAQAVAVASRGLSQSETAWFGCAVSAKLLELSYYRPYEPDTQDIAFIRHAIASDPDLKSRKSYGVIREAVLSCAVRLVGAGRYKDAVTLTGTNNIPKLIGRSVFRHILPKGLAEKIKQLVKAKKHIL</sequence>
<dbReference type="InterPro" id="IPR029044">
    <property type="entry name" value="Nucleotide-diphossugar_trans"/>
</dbReference>
<keyword evidence="6" id="KW-1185">Reference proteome</keyword>
<evidence type="ECO:0000313" key="6">
    <source>
        <dbReference type="Proteomes" id="UP000321746"/>
    </source>
</evidence>
<dbReference type="PANTHER" id="PTHR43685">
    <property type="entry name" value="GLYCOSYLTRANSFERASE"/>
    <property type="match status" value="1"/>
</dbReference>
<name>A0A511XM30_9PROT</name>
<dbReference type="PANTHER" id="PTHR43685:SF5">
    <property type="entry name" value="GLYCOSYLTRANSFERASE EPSE-RELATED"/>
    <property type="match status" value="1"/>
</dbReference>
<proteinExistence type="inferred from homology"/>
<dbReference type="EMBL" id="BJYG01000030">
    <property type="protein sequence ID" value="GEN63988.1"/>
    <property type="molecule type" value="Genomic_DNA"/>
</dbReference>
<evidence type="ECO:0000256" key="2">
    <source>
        <dbReference type="ARBA" id="ARBA00022676"/>
    </source>
</evidence>
<keyword evidence="3" id="KW-0808">Transferase</keyword>
<evidence type="ECO:0000256" key="3">
    <source>
        <dbReference type="ARBA" id="ARBA00022679"/>
    </source>
</evidence>
<dbReference type="InterPro" id="IPR001173">
    <property type="entry name" value="Glyco_trans_2-like"/>
</dbReference>
<dbReference type="Pfam" id="PF00535">
    <property type="entry name" value="Glycos_transf_2"/>
    <property type="match status" value="1"/>
</dbReference>
<reference evidence="5 6" key="1">
    <citation type="submission" date="2019-07" db="EMBL/GenBank/DDBJ databases">
        <title>Whole genome shotgun sequence of Acetobacter oeni NBRC 105207.</title>
        <authorList>
            <person name="Hosoyama A."/>
            <person name="Uohara A."/>
            <person name="Ohji S."/>
            <person name="Ichikawa N."/>
        </authorList>
    </citation>
    <scope>NUCLEOTIDE SEQUENCE [LARGE SCALE GENOMIC DNA]</scope>
    <source>
        <strain evidence="5 6">NBRC 105207</strain>
    </source>
</reference>
<feature type="domain" description="Glycosyltransferase 2-like" evidence="4">
    <location>
        <begin position="6"/>
        <end position="165"/>
    </location>
</feature>
<comment type="caution">
    <text evidence="5">The sequence shown here is derived from an EMBL/GenBank/DDBJ whole genome shotgun (WGS) entry which is preliminary data.</text>
</comment>
<dbReference type="Proteomes" id="UP000321746">
    <property type="component" value="Unassembled WGS sequence"/>
</dbReference>
<comment type="similarity">
    <text evidence="1">Belongs to the glycosyltransferase 2 family.</text>
</comment>
<protein>
    <recommendedName>
        <fullName evidence="4">Glycosyltransferase 2-like domain-containing protein</fullName>
    </recommendedName>
</protein>